<evidence type="ECO:0000313" key="2">
    <source>
        <dbReference type="Proteomes" id="UP000178349"/>
    </source>
</evidence>
<reference evidence="1 2" key="1">
    <citation type="journal article" date="2016" name="Nat. Commun.">
        <title>Thousands of microbial genomes shed light on interconnected biogeochemical processes in an aquifer system.</title>
        <authorList>
            <person name="Anantharaman K."/>
            <person name="Brown C.T."/>
            <person name="Hug L.A."/>
            <person name="Sharon I."/>
            <person name="Castelle C.J."/>
            <person name="Probst A.J."/>
            <person name="Thomas B.C."/>
            <person name="Singh A."/>
            <person name="Wilkins M.J."/>
            <person name="Karaoz U."/>
            <person name="Brodie E.L."/>
            <person name="Williams K.H."/>
            <person name="Hubbard S.S."/>
            <person name="Banfield J.F."/>
        </authorList>
    </citation>
    <scope>NUCLEOTIDE SEQUENCE [LARGE SCALE GENOMIC DNA]</scope>
</reference>
<proteinExistence type="predicted"/>
<evidence type="ECO:0000313" key="1">
    <source>
        <dbReference type="EMBL" id="OGH86289.1"/>
    </source>
</evidence>
<comment type="caution">
    <text evidence="1">The sequence shown here is derived from an EMBL/GenBank/DDBJ whole genome shotgun (WGS) entry which is preliminary data.</text>
</comment>
<accession>A0A1F6NQX4</accession>
<protein>
    <submittedName>
        <fullName evidence="1">Uncharacterized protein</fullName>
    </submittedName>
</protein>
<dbReference type="EMBL" id="MFQW01000026">
    <property type="protein sequence ID" value="OGH86289.1"/>
    <property type="molecule type" value="Genomic_DNA"/>
</dbReference>
<name>A0A1F6NQX4_9BACT</name>
<dbReference type="Proteomes" id="UP000178349">
    <property type="component" value="Unassembled WGS sequence"/>
</dbReference>
<organism evidence="1 2">
    <name type="scientific">Candidatus Magasanikbacteria bacterium RIFOXYC12_FULL_33_11</name>
    <dbReference type="NCBI Taxonomy" id="1798701"/>
    <lineage>
        <taxon>Bacteria</taxon>
        <taxon>Candidatus Magasanikiibacteriota</taxon>
    </lineage>
</organism>
<dbReference type="AlphaFoldDB" id="A0A1F6NQX4"/>
<sequence>MGFFSYLLGTDSKSPGAHDISKYRHITRNKIYQILHSTKISSLTKEKEKIIEDEITKHLLSNSTISLKVIRRVLSDLVREKNINNIDKKYIYQAFEEYFFNNKENN</sequence>
<gene>
    <name evidence="1" type="ORF">A2493_02860</name>
</gene>